<proteinExistence type="evidence at transcript level"/>
<dbReference type="PANTHER" id="PTHR46609:SF8">
    <property type="entry name" value="YQAJ VIRAL RECOMBINASE DOMAIN-CONTAINING PROTEIN"/>
    <property type="match status" value="1"/>
</dbReference>
<dbReference type="GO" id="GO:0006281">
    <property type="term" value="P:DNA repair"/>
    <property type="evidence" value="ECO:0007669"/>
    <property type="project" value="UniProtKB-ARBA"/>
</dbReference>
<dbReference type="EMBL" id="JO841000">
    <property type="protein sequence ID" value="AEO32617.1"/>
    <property type="molecule type" value="mRNA"/>
</dbReference>
<dbReference type="PANTHER" id="PTHR46609">
    <property type="entry name" value="EXONUCLEASE, PHAGE-TYPE/RECB, C-TERMINAL DOMAIN-CONTAINING PROTEIN"/>
    <property type="match status" value="1"/>
</dbReference>
<dbReference type="SUPFAM" id="SSF52980">
    <property type="entry name" value="Restriction endonuclease-like"/>
    <property type="match status" value="1"/>
</dbReference>
<dbReference type="InterPro" id="IPR051703">
    <property type="entry name" value="NF-kappa-B_Signaling_Reg"/>
</dbReference>
<dbReference type="InterPro" id="IPR019080">
    <property type="entry name" value="YqaJ_viral_recombinase"/>
</dbReference>
<dbReference type="Gene3D" id="3.90.320.10">
    <property type="match status" value="1"/>
</dbReference>
<dbReference type="InterPro" id="IPR011335">
    <property type="entry name" value="Restrct_endonuc-II-like"/>
</dbReference>
<reference evidence="2" key="1">
    <citation type="journal article" date="2011" name="PLoS ONE">
        <title>A deep insight into the sialotranscriptome of the gulf coast tick, Amblyomma maculatum.</title>
        <authorList>
            <person name="Karim S."/>
            <person name="Singh P."/>
            <person name="Ribeiro J.M."/>
        </authorList>
    </citation>
    <scope>NUCLEOTIDE SEQUENCE</scope>
    <source>
        <tissue evidence="2">Salivary gland</tissue>
    </source>
</reference>
<evidence type="ECO:0000259" key="1">
    <source>
        <dbReference type="Pfam" id="PF09588"/>
    </source>
</evidence>
<feature type="non-terminal residue" evidence="2">
    <location>
        <position position="1"/>
    </location>
</feature>
<accession>G3MGJ9</accession>
<protein>
    <recommendedName>
        <fullName evidence="1">YqaJ viral recombinase domain-containing protein</fullName>
    </recommendedName>
</protein>
<organism evidence="2">
    <name type="scientific">Amblyomma maculatum</name>
    <name type="common">Gulf Coast tick</name>
    <dbReference type="NCBI Taxonomy" id="34609"/>
    <lineage>
        <taxon>Eukaryota</taxon>
        <taxon>Metazoa</taxon>
        <taxon>Ecdysozoa</taxon>
        <taxon>Arthropoda</taxon>
        <taxon>Chelicerata</taxon>
        <taxon>Arachnida</taxon>
        <taxon>Acari</taxon>
        <taxon>Parasitiformes</taxon>
        <taxon>Ixodida</taxon>
        <taxon>Ixodoidea</taxon>
        <taxon>Ixodidae</taxon>
        <taxon>Amblyomminae</taxon>
        <taxon>Amblyomma</taxon>
    </lineage>
</organism>
<evidence type="ECO:0000313" key="2">
    <source>
        <dbReference type="EMBL" id="AEO32617.1"/>
    </source>
</evidence>
<dbReference type="CDD" id="cd22343">
    <property type="entry name" value="PDDEXK_lambda_exonuclease-like"/>
    <property type="match status" value="1"/>
</dbReference>
<dbReference type="InterPro" id="IPR011604">
    <property type="entry name" value="PDDEXK-like_dom_sf"/>
</dbReference>
<feature type="domain" description="YqaJ viral recombinase" evidence="1">
    <location>
        <begin position="125"/>
        <end position="283"/>
    </location>
</feature>
<sequence length="336" mass="38580">KDLVIVKHKPGRPSKGVKRLRSVVHQTKAKYPASLDSLHAIIPDAAIFTAFAKYVVPDEDTDTADECQGSADLPESLYALFDPHWEELDNDEKAKRIDFLLNRRISELEVVEIEAQTRQQRNCIQWFEQRCGRITGSVIAKVLKCKSATSAARLAVNIAQSPLVQYQSRQRKPQAIRYGIDHEHIARQQYIDYQVQHHQGFKCKDAGLCIFPQWQYVAASPDGFIECSCCGRGVLEIKCPYKYRDTVISDIRDKAFYLDENLNLKENHEYMFQVQTELACANVDYCDFVCWAKAGFLIVRIQRDHDFFDKHIPALQAFCRSAVLPQLLSRKSNLEH</sequence>
<dbReference type="Pfam" id="PF09588">
    <property type="entry name" value="YqaJ"/>
    <property type="match status" value="1"/>
</dbReference>
<dbReference type="AlphaFoldDB" id="G3MGJ9"/>
<name>G3MGJ9_AMBMU</name>